<gene>
    <name evidence="1" type="ORF">M404DRAFT_145457</name>
</gene>
<reference evidence="2" key="2">
    <citation type="submission" date="2015-01" db="EMBL/GenBank/DDBJ databases">
        <title>Evolutionary Origins and Diversification of the Mycorrhizal Mutualists.</title>
        <authorList>
            <consortium name="DOE Joint Genome Institute"/>
            <consortium name="Mycorrhizal Genomics Consortium"/>
            <person name="Kohler A."/>
            <person name="Kuo A."/>
            <person name="Nagy L.G."/>
            <person name="Floudas D."/>
            <person name="Copeland A."/>
            <person name="Barry K.W."/>
            <person name="Cichocki N."/>
            <person name="Veneault-Fourrey C."/>
            <person name="LaButti K."/>
            <person name="Lindquist E.A."/>
            <person name="Lipzen A."/>
            <person name="Lundell T."/>
            <person name="Morin E."/>
            <person name="Murat C."/>
            <person name="Riley R."/>
            <person name="Ohm R."/>
            <person name="Sun H."/>
            <person name="Tunlid A."/>
            <person name="Henrissat B."/>
            <person name="Grigoriev I.V."/>
            <person name="Hibbett D.S."/>
            <person name="Martin F."/>
        </authorList>
    </citation>
    <scope>NUCLEOTIDE SEQUENCE [LARGE SCALE GENOMIC DNA]</scope>
    <source>
        <strain evidence="2">Marx 270</strain>
    </source>
</reference>
<dbReference type="Proteomes" id="UP000054217">
    <property type="component" value="Unassembled WGS sequence"/>
</dbReference>
<dbReference type="InParanoid" id="A0A0C3P7Z8"/>
<accession>A0A0C3P7Z8</accession>
<dbReference type="OrthoDB" id="10558771at2759"/>
<dbReference type="EMBL" id="KN831975">
    <property type="protein sequence ID" value="KIO03594.1"/>
    <property type="molecule type" value="Genomic_DNA"/>
</dbReference>
<organism evidence="1 2">
    <name type="scientific">Pisolithus tinctorius Marx 270</name>
    <dbReference type="NCBI Taxonomy" id="870435"/>
    <lineage>
        <taxon>Eukaryota</taxon>
        <taxon>Fungi</taxon>
        <taxon>Dikarya</taxon>
        <taxon>Basidiomycota</taxon>
        <taxon>Agaricomycotina</taxon>
        <taxon>Agaricomycetes</taxon>
        <taxon>Agaricomycetidae</taxon>
        <taxon>Boletales</taxon>
        <taxon>Sclerodermatineae</taxon>
        <taxon>Pisolithaceae</taxon>
        <taxon>Pisolithus</taxon>
    </lineage>
</organism>
<evidence type="ECO:0000313" key="1">
    <source>
        <dbReference type="EMBL" id="KIO03594.1"/>
    </source>
</evidence>
<name>A0A0C3P7Z8_PISTI</name>
<protein>
    <submittedName>
        <fullName evidence="1">Uncharacterized protein</fullName>
    </submittedName>
</protein>
<dbReference type="HOGENOM" id="CLU_2062434_0_0_1"/>
<proteinExistence type="predicted"/>
<reference evidence="1 2" key="1">
    <citation type="submission" date="2014-04" db="EMBL/GenBank/DDBJ databases">
        <authorList>
            <consortium name="DOE Joint Genome Institute"/>
            <person name="Kuo A."/>
            <person name="Kohler A."/>
            <person name="Costa M.D."/>
            <person name="Nagy L.G."/>
            <person name="Floudas D."/>
            <person name="Copeland A."/>
            <person name="Barry K.W."/>
            <person name="Cichocki N."/>
            <person name="Veneault-Fourrey C."/>
            <person name="LaButti K."/>
            <person name="Lindquist E.A."/>
            <person name="Lipzen A."/>
            <person name="Lundell T."/>
            <person name="Morin E."/>
            <person name="Murat C."/>
            <person name="Sun H."/>
            <person name="Tunlid A."/>
            <person name="Henrissat B."/>
            <person name="Grigoriev I.V."/>
            <person name="Hibbett D.S."/>
            <person name="Martin F."/>
            <person name="Nordberg H.P."/>
            <person name="Cantor M.N."/>
            <person name="Hua S.X."/>
        </authorList>
    </citation>
    <scope>NUCLEOTIDE SEQUENCE [LARGE SCALE GENOMIC DNA]</scope>
    <source>
        <strain evidence="1 2">Marx 270</strain>
    </source>
</reference>
<evidence type="ECO:0000313" key="2">
    <source>
        <dbReference type="Proteomes" id="UP000054217"/>
    </source>
</evidence>
<dbReference type="AlphaFoldDB" id="A0A0C3P7Z8"/>
<keyword evidence="2" id="KW-1185">Reference proteome</keyword>
<sequence>MSHPNSQNVWELQCPKGCWVKTGICTHIPLQSNGQFTTLQCHWATSNCNKVTVTSVCNNTLKSLSTLFPKLPTPALPSMQPSHLVVYLHGTWKAEKSKVGILWWQVLLMQVVDELHRSR</sequence>